<comment type="caution">
    <text evidence="3">The sequence shown here is derived from an EMBL/GenBank/DDBJ whole genome shotgun (WGS) entry which is preliminary data.</text>
</comment>
<gene>
    <name evidence="3" type="ORF">V8G56_13285</name>
</gene>
<proteinExistence type="predicted"/>
<dbReference type="RefSeq" id="WP_395438941.1">
    <property type="nucleotide sequence ID" value="NZ_JBAWKC010000004.1"/>
</dbReference>
<feature type="domain" description="Doubled CXXCH motif" evidence="2">
    <location>
        <begin position="171"/>
        <end position="203"/>
    </location>
</feature>
<dbReference type="InterPro" id="IPR010177">
    <property type="entry name" value="Paired_CXXCH_1"/>
</dbReference>
<reference evidence="3 4" key="1">
    <citation type="submission" date="2024-02" db="EMBL/GenBank/DDBJ databases">
        <title>A Gaetbulibacter species isolated from tidal flats and genomic insights of their niches.</title>
        <authorList>
            <person name="Ye Y."/>
        </authorList>
    </citation>
    <scope>NUCLEOTIDE SEQUENCE [LARGE SCALE GENOMIC DNA]</scope>
    <source>
        <strain evidence="3 4">KEM-8</strain>
    </source>
</reference>
<dbReference type="Proteomes" id="UP001610104">
    <property type="component" value="Unassembled WGS sequence"/>
</dbReference>
<evidence type="ECO:0000313" key="4">
    <source>
        <dbReference type="Proteomes" id="UP001610104"/>
    </source>
</evidence>
<name>A0ABW7MSE9_9FLAO</name>
<dbReference type="Pfam" id="PF09699">
    <property type="entry name" value="Paired_CXXCH_1"/>
    <property type="match status" value="1"/>
</dbReference>
<keyword evidence="1" id="KW-0732">Signal</keyword>
<feature type="signal peptide" evidence="1">
    <location>
        <begin position="1"/>
        <end position="21"/>
    </location>
</feature>
<feature type="chain" id="PRO_5046637995" evidence="1">
    <location>
        <begin position="22"/>
        <end position="203"/>
    </location>
</feature>
<accession>A0ABW7MSE9</accession>
<protein>
    <submittedName>
        <fullName evidence="3">Cytochrome c3 family protein</fullName>
    </submittedName>
</protein>
<evidence type="ECO:0000259" key="2">
    <source>
        <dbReference type="Pfam" id="PF09699"/>
    </source>
</evidence>
<dbReference type="InterPro" id="IPR036280">
    <property type="entry name" value="Multihaem_cyt_sf"/>
</dbReference>
<keyword evidence="4" id="KW-1185">Reference proteome</keyword>
<dbReference type="SUPFAM" id="SSF48695">
    <property type="entry name" value="Multiheme cytochromes"/>
    <property type="match status" value="1"/>
</dbReference>
<organism evidence="3 4">
    <name type="scientific">Gaetbulibacter aquiaggeris</name>
    <dbReference type="NCBI Taxonomy" id="1735373"/>
    <lineage>
        <taxon>Bacteria</taxon>
        <taxon>Pseudomonadati</taxon>
        <taxon>Bacteroidota</taxon>
        <taxon>Flavobacteriia</taxon>
        <taxon>Flavobacteriales</taxon>
        <taxon>Flavobacteriaceae</taxon>
        <taxon>Gaetbulibacter</taxon>
    </lineage>
</organism>
<evidence type="ECO:0000313" key="3">
    <source>
        <dbReference type="EMBL" id="MFH6769720.1"/>
    </source>
</evidence>
<dbReference type="EMBL" id="JBAWKC010000004">
    <property type="protein sequence ID" value="MFH6769720.1"/>
    <property type="molecule type" value="Genomic_DNA"/>
</dbReference>
<sequence length="203" mass="21141">MKTTKNLLTLAFAMFATFAFAQSVVGTAHDLSGATWNTGTDEVCITCHTPHNAISANGPLWNHTESVADYTLYSSTVSSTFDSDATITQPAGTSKLCLGCHDGTVDLANYGQTTDATGNAITGTALLGTNLTTHHPVSFTYNTALFTADGGLYDPAVTTAVSTLLFGDNVECASCHNAHDDTNGAFLVMSNSASALCLTCHNK</sequence>
<evidence type="ECO:0000256" key="1">
    <source>
        <dbReference type="SAM" id="SignalP"/>
    </source>
</evidence>